<dbReference type="SUPFAM" id="SSF52980">
    <property type="entry name" value="Restriction endonuclease-like"/>
    <property type="match status" value="1"/>
</dbReference>
<comment type="caution">
    <text evidence="2">The sequence shown here is derived from an EMBL/GenBank/DDBJ whole genome shotgun (WGS) entry which is preliminary data.</text>
</comment>
<proteinExistence type="predicted"/>
<dbReference type="Proteomes" id="UP001268819">
    <property type="component" value="Unassembled WGS sequence"/>
</dbReference>
<dbReference type="Pfam" id="PF04480">
    <property type="entry name" value="DUF559"/>
    <property type="match status" value="1"/>
</dbReference>
<evidence type="ECO:0000259" key="1">
    <source>
        <dbReference type="Pfam" id="PF04480"/>
    </source>
</evidence>
<sequence length="322" mass="36435">MHVRVIRVRNPGRSTRFCMIELPEGLHGAYRRTELRTHFSRRELERLTAEGRLINYGRKVVIRRENMPDLRTRAAAALLMAGPDAVLSSHTSAWLHGCTAASTHRVHLTVDYDRRLHSRPGLDVHQQAYDIADVTEVDGLRCFTVVHAVTELLCRARRSTALACADEALAQIPSHERAEFKGDIAARITARRDSRGKRQAAFLLDLASGLPESPPESMLLLLIAEAGFPLPVPQYSVRDLDGREVWRLDFGWPHARLALEYDGYAAHVDKVESDRARDEDLRRRGWRVLRASASDLRDPTALFSRLRADLSGPQRATRGFWI</sequence>
<dbReference type="Gene3D" id="3.40.960.10">
    <property type="entry name" value="VSR Endonuclease"/>
    <property type="match status" value="1"/>
</dbReference>
<evidence type="ECO:0000313" key="2">
    <source>
        <dbReference type="EMBL" id="MDR6596626.1"/>
    </source>
</evidence>
<accession>A0ABU1Q159</accession>
<gene>
    <name evidence="2" type="ORF">J2S66_005010</name>
</gene>
<feature type="domain" description="DUF559" evidence="1">
    <location>
        <begin position="248"/>
        <end position="296"/>
    </location>
</feature>
<evidence type="ECO:0000313" key="3">
    <source>
        <dbReference type="Proteomes" id="UP001268819"/>
    </source>
</evidence>
<organism evidence="2 3">
    <name type="scientific">Saccharothrix longispora</name>
    <dbReference type="NCBI Taxonomy" id="33920"/>
    <lineage>
        <taxon>Bacteria</taxon>
        <taxon>Bacillati</taxon>
        <taxon>Actinomycetota</taxon>
        <taxon>Actinomycetes</taxon>
        <taxon>Pseudonocardiales</taxon>
        <taxon>Pseudonocardiaceae</taxon>
        <taxon>Saccharothrix</taxon>
    </lineage>
</organism>
<protein>
    <recommendedName>
        <fullName evidence="1">DUF559 domain-containing protein</fullName>
    </recommendedName>
</protein>
<dbReference type="RefSeq" id="WP_310309725.1">
    <property type="nucleotide sequence ID" value="NZ_BAAAXB010000001.1"/>
</dbReference>
<name>A0ABU1Q159_9PSEU</name>
<reference evidence="2 3" key="1">
    <citation type="submission" date="2023-07" db="EMBL/GenBank/DDBJ databases">
        <title>Sequencing the genomes of 1000 actinobacteria strains.</title>
        <authorList>
            <person name="Klenk H.-P."/>
        </authorList>
    </citation>
    <scope>NUCLEOTIDE SEQUENCE [LARGE SCALE GENOMIC DNA]</scope>
    <source>
        <strain evidence="2 3">DSM 43749</strain>
    </source>
</reference>
<dbReference type="InterPro" id="IPR011335">
    <property type="entry name" value="Restrct_endonuc-II-like"/>
</dbReference>
<dbReference type="InterPro" id="IPR007569">
    <property type="entry name" value="DUF559"/>
</dbReference>
<keyword evidence="3" id="KW-1185">Reference proteome</keyword>
<dbReference type="EMBL" id="JAVDSG010000001">
    <property type="protein sequence ID" value="MDR6596626.1"/>
    <property type="molecule type" value="Genomic_DNA"/>
</dbReference>